<comment type="caution">
    <text evidence="2">The sequence shown here is derived from an EMBL/GenBank/DDBJ whole genome shotgun (WGS) entry which is preliminary data.</text>
</comment>
<name>A0A388JX58_CHABU</name>
<dbReference type="EMBL" id="BFEA01000028">
    <property type="protein sequence ID" value="GBG62358.1"/>
    <property type="molecule type" value="Genomic_DNA"/>
</dbReference>
<protein>
    <submittedName>
        <fullName evidence="2">Uncharacterized protein</fullName>
    </submittedName>
</protein>
<dbReference type="Proteomes" id="UP000265515">
    <property type="component" value="Unassembled WGS sequence"/>
</dbReference>
<evidence type="ECO:0000256" key="1">
    <source>
        <dbReference type="SAM" id="MobiDB-lite"/>
    </source>
</evidence>
<gene>
    <name evidence="2" type="ORF">CBR_g30312</name>
</gene>
<accession>A0A388JX58</accession>
<feature type="region of interest" description="Disordered" evidence="1">
    <location>
        <begin position="116"/>
        <end position="242"/>
    </location>
</feature>
<evidence type="ECO:0000313" key="2">
    <source>
        <dbReference type="EMBL" id="GBG62358.1"/>
    </source>
</evidence>
<feature type="compositionally biased region" description="Low complexity" evidence="1">
    <location>
        <begin position="210"/>
        <end position="237"/>
    </location>
</feature>
<organism evidence="2 3">
    <name type="scientific">Chara braunii</name>
    <name type="common">Braun's stonewort</name>
    <dbReference type="NCBI Taxonomy" id="69332"/>
    <lineage>
        <taxon>Eukaryota</taxon>
        <taxon>Viridiplantae</taxon>
        <taxon>Streptophyta</taxon>
        <taxon>Charophyceae</taxon>
        <taxon>Charales</taxon>
        <taxon>Characeae</taxon>
        <taxon>Chara</taxon>
    </lineage>
</organism>
<proteinExistence type="predicted"/>
<keyword evidence="3" id="KW-1185">Reference proteome</keyword>
<dbReference type="Gramene" id="GBG62358">
    <property type="protein sequence ID" value="GBG62358"/>
    <property type="gene ID" value="CBR_g30312"/>
</dbReference>
<reference evidence="2 3" key="1">
    <citation type="journal article" date="2018" name="Cell">
        <title>The Chara Genome: Secondary Complexity and Implications for Plant Terrestrialization.</title>
        <authorList>
            <person name="Nishiyama T."/>
            <person name="Sakayama H."/>
            <person name="Vries J.D."/>
            <person name="Buschmann H."/>
            <person name="Saint-Marcoux D."/>
            <person name="Ullrich K.K."/>
            <person name="Haas F.B."/>
            <person name="Vanderstraeten L."/>
            <person name="Becker D."/>
            <person name="Lang D."/>
            <person name="Vosolsobe S."/>
            <person name="Rombauts S."/>
            <person name="Wilhelmsson P.K.I."/>
            <person name="Janitza P."/>
            <person name="Kern R."/>
            <person name="Heyl A."/>
            <person name="Rumpler F."/>
            <person name="Villalobos L.I.A.C."/>
            <person name="Clay J.M."/>
            <person name="Skokan R."/>
            <person name="Toyoda A."/>
            <person name="Suzuki Y."/>
            <person name="Kagoshima H."/>
            <person name="Schijlen E."/>
            <person name="Tajeshwar N."/>
            <person name="Catarino B."/>
            <person name="Hetherington A.J."/>
            <person name="Saltykova A."/>
            <person name="Bonnot C."/>
            <person name="Breuninger H."/>
            <person name="Symeonidi A."/>
            <person name="Radhakrishnan G.V."/>
            <person name="Van Nieuwerburgh F."/>
            <person name="Deforce D."/>
            <person name="Chang C."/>
            <person name="Karol K.G."/>
            <person name="Hedrich R."/>
            <person name="Ulvskov P."/>
            <person name="Glockner G."/>
            <person name="Delwiche C.F."/>
            <person name="Petrasek J."/>
            <person name="Van de Peer Y."/>
            <person name="Friml J."/>
            <person name="Beilby M."/>
            <person name="Dolan L."/>
            <person name="Kohara Y."/>
            <person name="Sugano S."/>
            <person name="Fujiyama A."/>
            <person name="Delaux P.-M."/>
            <person name="Quint M."/>
            <person name="TheiBen G."/>
            <person name="Hagemann M."/>
            <person name="Harholt J."/>
            <person name="Dunand C."/>
            <person name="Zachgo S."/>
            <person name="Langdale J."/>
            <person name="Maumus F."/>
            <person name="Straeten D.V.D."/>
            <person name="Gould S.B."/>
            <person name="Rensing S.A."/>
        </authorList>
    </citation>
    <scope>NUCLEOTIDE SEQUENCE [LARGE SCALE GENOMIC DNA]</scope>
    <source>
        <strain evidence="2 3">S276</strain>
    </source>
</reference>
<sequence>MDLVGKLPQQAEEGITTLEEGYKQMQTIVGLLMQRQQEGGEIDGGAISMDQWLEDRIQELLDILWELEEGPDPRPDVYIDWRRADDRLAACRTLFTLGRDLRNQLEYRYGLLADEDDCGENTNNSDNISYGDINDRDGVNNNNDGGGDVHGCSMMGAIQQVDAEDNGDVNNNNNHNNNNNINYSNNNKNYGAQGLRLGVMGEGGVKDDSNINNDGENNNGENNNNNNNNNSNSNSSSMKVELREERVTNHADATIDSDEYKGGDGAWWVDLMLRSYQVVAERAAVGGERKHAFNEAGEGET</sequence>
<evidence type="ECO:0000313" key="3">
    <source>
        <dbReference type="Proteomes" id="UP000265515"/>
    </source>
</evidence>
<feature type="compositionally biased region" description="Low complexity" evidence="1">
    <location>
        <begin position="168"/>
        <end position="189"/>
    </location>
</feature>
<dbReference type="AlphaFoldDB" id="A0A388JX58"/>